<dbReference type="AlphaFoldDB" id="A0A1W6LIY8"/>
<gene>
    <name evidence="1" type="ORF">STSP1_00123</name>
</gene>
<keyword evidence="2" id="KW-1185">Reference proteome</keyword>
<reference evidence="2" key="1">
    <citation type="submission" date="2017-04" db="EMBL/GenBank/DDBJ databases">
        <title>Comparative genomics and description of representatives of a novel lineage of planctomycetes thriving in anoxic sediments.</title>
        <authorList>
            <person name="Spring S."/>
            <person name="Bunk B."/>
            <person name="Sproer C."/>
        </authorList>
    </citation>
    <scope>NUCLEOTIDE SEQUENCE [LARGE SCALE GENOMIC DNA]</scope>
    <source>
        <strain evidence="2">ST-PulAB-D4</strain>
    </source>
</reference>
<protein>
    <submittedName>
        <fullName evidence="1">Uncharacterized protein</fullName>
    </submittedName>
</protein>
<proteinExistence type="predicted"/>
<dbReference type="KEGG" id="pbp:STSP1_00123"/>
<organism evidence="1 2">
    <name type="scientific">Sedimentisphaera salicampi</name>
    <dbReference type="NCBI Taxonomy" id="1941349"/>
    <lineage>
        <taxon>Bacteria</taxon>
        <taxon>Pseudomonadati</taxon>
        <taxon>Planctomycetota</taxon>
        <taxon>Phycisphaerae</taxon>
        <taxon>Sedimentisphaerales</taxon>
        <taxon>Sedimentisphaeraceae</taxon>
        <taxon>Sedimentisphaera</taxon>
    </lineage>
</organism>
<dbReference type="Proteomes" id="UP000193334">
    <property type="component" value="Chromosome"/>
</dbReference>
<name>A0A1W6LIY8_9BACT</name>
<accession>A0A1W6LIY8</accession>
<dbReference type="STRING" id="1941349.STSP1_00123"/>
<dbReference type="RefSeq" id="WP_085754487.1">
    <property type="nucleotide sequence ID" value="NZ_CP021023.1"/>
</dbReference>
<evidence type="ECO:0000313" key="2">
    <source>
        <dbReference type="Proteomes" id="UP000193334"/>
    </source>
</evidence>
<sequence length="198" mass="22310">MWKIINSPIVITIIVIAAAFIFKASAQPKLASEIRAAYDEINAILEEGATEAEKTKAIQQFAEQVGSQLSEGFSSGFGGGNLEKKIEENKAFIKARNNLSISGIKYAESQFNRREKVIFKLKNNGKKALTRLKLNFEFYKDDKLIDCENVWINEVNLLEPGSEIALNQTRSLPKENQKEHKSDEVIIKVTSFDIEKIE</sequence>
<evidence type="ECO:0000313" key="1">
    <source>
        <dbReference type="EMBL" id="ARN55758.1"/>
    </source>
</evidence>
<dbReference type="EMBL" id="CP021023">
    <property type="protein sequence ID" value="ARN55758.1"/>
    <property type="molecule type" value="Genomic_DNA"/>
</dbReference>